<feature type="transmembrane region" description="Helical" evidence="7">
    <location>
        <begin position="278"/>
        <end position="297"/>
    </location>
</feature>
<reference evidence="10" key="1">
    <citation type="submission" date="2018-12" db="EMBL/GenBank/DDBJ databases">
        <title>Tengunoibacter tsumagoiensis gen. nov., sp. nov., Dictyobacter kobayashii sp. nov., D. alpinus sp. nov., and D. joshuensis sp. nov. and description of Dictyobacteraceae fam. nov. within the order Ktedonobacterales isolated from Tengu-no-mugimeshi.</title>
        <authorList>
            <person name="Wang C.M."/>
            <person name="Zheng Y."/>
            <person name="Sakai Y."/>
            <person name="Toyoda A."/>
            <person name="Minakuchi Y."/>
            <person name="Abe K."/>
            <person name="Yokota A."/>
            <person name="Yabe S."/>
        </authorList>
    </citation>
    <scope>NUCLEOTIDE SEQUENCE [LARGE SCALE GENOMIC DNA]</scope>
    <source>
        <strain evidence="10">Uno11</strain>
    </source>
</reference>
<keyword evidence="4 7" id="KW-0812">Transmembrane</keyword>
<keyword evidence="3" id="KW-1003">Cell membrane</keyword>
<evidence type="ECO:0000256" key="4">
    <source>
        <dbReference type="ARBA" id="ARBA00022692"/>
    </source>
</evidence>
<feature type="transmembrane region" description="Helical" evidence="7">
    <location>
        <begin position="141"/>
        <end position="161"/>
    </location>
</feature>
<dbReference type="Pfam" id="PF00528">
    <property type="entry name" value="BPD_transp_1"/>
    <property type="match status" value="1"/>
</dbReference>
<accession>A0A402AV13</accession>
<keyword evidence="6 7" id="KW-0472">Membrane</keyword>
<dbReference type="Gene3D" id="1.10.3720.10">
    <property type="entry name" value="MetI-like"/>
    <property type="match status" value="1"/>
</dbReference>
<evidence type="ECO:0000256" key="1">
    <source>
        <dbReference type="ARBA" id="ARBA00004651"/>
    </source>
</evidence>
<dbReference type="GO" id="GO:0005886">
    <property type="term" value="C:plasma membrane"/>
    <property type="evidence" value="ECO:0007669"/>
    <property type="project" value="UniProtKB-SubCell"/>
</dbReference>
<evidence type="ECO:0000313" key="10">
    <source>
        <dbReference type="Proteomes" id="UP000287188"/>
    </source>
</evidence>
<protein>
    <submittedName>
        <fullName evidence="9">ABC transporter permease</fullName>
    </submittedName>
</protein>
<evidence type="ECO:0000313" key="9">
    <source>
        <dbReference type="EMBL" id="GCE22925.1"/>
    </source>
</evidence>
<comment type="similarity">
    <text evidence="7">Belongs to the binding-protein-dependent transport system permease family.</text>
</comment>
<dbReference type="PROSITE" id="PS50928">
    <property type="entry name" value="ABC_TM1"/>
    <property type="match status" value="1"/>
</dbReference>
<feature type="transmembrane region" description="Helical" evidence="7">
    <location>
        <begin position="173"/>
        <end position="194"/>
    </location>
</feature>
<keyword evidence="10" id="KW-1185">Reference proteome</keyword>
<dbReference type="PANTHER" id="PTHR43744:SF12">
    <property type="entry name" value="ABC TRANSPORTER PERMEASE PROTEIN MG189-RELATED"/>
    <property type="match status" value="1"/>
</dbReference>
<feature type="transmembrane region" description="Helical" evidence="7">
    <location>
        <begin position="215"/>
        <end position="240"/>
    </location>
</feature>
<dbReference type="AlphaFoldDB" id="A0A402AV13"/>
<comment type="subcellular location">
    <subcellularLocation>
        <location evidence="1 7">Cell membrane</location>
        <topology evidence="1 7">Multi-pass membrane protein</topology>
    </subcellularLocation>
</comment>
<feature type="transmembrane region" description="Helical" evidence="7">
    <location>
        <begin position="108"/>
        <end position="129"/>
    </location>
</feature>
<evidence type="ECO:0000256" key="7">
    <source>
        <dbReference type="RuleBase" id="RU363032"/>
    </source>
</evidence>
<feature type="domain" description="ABC transmembrane type-1" evidence="8">
    <location>
        <begin position="104"/>
        <end position="297"/>
    </location>
</feature>
<dbReference type="SUPFAM" id="SSF161098">
    <property type="entry name" value="MetI-like"/>
    <property type="match status" value="1"/>
</dbReference>
<proteinExistence type="inferred from homology"/>
<evidence type="ECO:0000259" key="8">
    <source>
        <dbReference type="PROSITE" id="PS50928"/>
    </source>
</evidence>
<evidence type="ECO:0000256" key="2">
    <source>
        <dbReference type="ARBA" id="ARBA00022448"/>
    </source>
</evidence>
<dbReference type="InterPro" id="IPR035906">
    <property type="entry name" value="MetI-like_sf"/>
</dbReference>
<feature type="transmembrane region" description="Helical" evidence="7">
    <location>
        <begin position="43"/>
        <end position="62"/>
    </location>
</feature>
<evidence type="ECO:0000256" key="3">
    <source>
        <dbReference type="ARBA" id="ARBA00022475"/>
    </source>
</evidence>
<dbReference type="Proteomes" id="UP000287188">
    <property type="component" value="Unassembled WGS sequence"/>
</dbReference>
<keyword evidence="5 7" id="KW-1133">Transmembrane helix</keyword>
<name>A0A402AV13_9CHLR</name>
<sequence length="313" mass="34937">MISQVKNANLAAVKAADRIDADYGQQRLLVKRQYRIRNMLRQILIYVLLCVVTLIVIIPFLWMVSTSLKTTVEASTYPPSILPSVPQWHNYADVFNAVPFLTYLLNSILYASAITIGQLFCCSLSAYAFSRLTFPGRNKLFIVYLATMLIPGAVTLVPSFIMMKTFGWLDSYLAIIVPGIFGSAFGTFLLRQFMYSIPRELDEAATLDGASKFRIYWQIILPLSRSALTVLAVTTIMNVWNDFVWPLVMLQSDSVTPLTMGLSIFTSNGTEQFNNVPLNMAASTMTVAPLIIIFLFAQRHFIRGIAVSGLGGR</sequence>
<dbReference type="GO" id="GO:0055085">
    <property type="term" value="P:transmembrane transport"/>
    <property type="evidence" value="ECO:0007669"/>
    <property type="project" value="InterPro"/>
</dbReference>
<organism evidence="9 10">
    <name type="scientific">Dictyobacter kobayashii</name>
    <dbReference type="NCBI Taxonomy" id="2014872"/>
    <lineage>
        <taxon>Bacteria</taxon>
        <taxon>Bacillati</taxon>
        <taxon>Chloroflexota</taxon>
        <taxon>Ktedonobacteria</taxon>
        <taxon>Ktedonobacterales</taxon>
        <taxon>Dictyobacteraceae</taxon>
        <taxon>Dictyobacter</taxon>
    </lineage>
</organism>
<keyword evidence="2 7" id="KW-0813">Transport</keyword>
<comment type="caution">
    <text evidence="9">The sequence shown here is derived from an EMBL/GenBank/DDBJ whole genome shotgun (WGS) entry which is preliminary data.</text>
</comment>
<dbReference type="PANTHER" id="PTHR43744">
    <property type="entry name" value="ABC TRANSPORTER PERMEASE PROTEIN MG189-RELATED-RELATED"/>
    <property type="match status" value="1"/>
</dbReference>
<evidence type="ECO:0000256" key="5">
    <source>
        <dbReference type="ARBA" id="ARBA00022989"/>
    </source>
</evidence>
<dbReference type="EMBL" id="BIFS01000002">
    <property type="protein sequence ID" value="GCE22925.1"/>
    <property type="molecule type" value="Genomic_DNA"/>
</dbReference>
<gene>
    <name evidence="9" type="ORF">KDK_67250</name>
</gene>
<dbReference type="InterPro" id="IPR000515">
    <property type="entry name" value="MetI-like"/>
</dbReference>
<dbReference type="CDD" id="cd06261">
    <property type="entry name" value="TM_PBP2"/>
    <property type="match status" value="1"/>
</dbReference>
<evidence type="ECO:0000256" key="6">
    <source>
        <dbReference type="ARBA" id="ARBA00023136"/>
    </source>
</evidence>